<dbReference type="Proteomes" id="UP001148018">
    <property type="component" value="Unassembled WGS sequence"/>
</dbReference>
<keyword evidence="2" id="KW-1185">Reference proteome</keyword>
<dbReference type="EMBL" id="JANIIK010000046">
    <property type="protein sequence ID" value="KAJ3602684.1"/>
    <property type="molecule type" value="Genomic_DNA"/>
</dbReference>
<comment type="caution">
    <text evidence="1">The sequence shown here is derived from an EMBL/GenBank/DDBJ whole genome shotgun (WGS) entry which is preliminary data.</text>
</comment>
<organism evidence="1 2">
    <name type="scientific">Muraenolepis orangiensis</name>
    <name type="common">Patagonian moray cod</name>
    <dbReference type="NCBI Taxonomy" id="630683"/>
    <lineage>
        <taxon>Eukaryota</taxon>
        <taxon>Metazoa</taxon>
        <taxon>Chordata</taxon>
        <taxon>Craniata</taxon>
        <taxon>Vertebrata</taxon>
        <taxon>Euteleostomi</taxon>
        <taxon>Actinopterygii</taxon>
        <taxon>Neopterygii</taxon>
        <taxon>Teleostei</taxon>
        <taxon>Neoteleostei</taxon>
        <taxon>Acanthomorphata</taxon>
        <taxon>Zeiogadaria</taxon>
        <taxon>Gadariae</taxon>
        <taxon>Gadiformes</taxon>
        <taxon>Muraenolepidoidei</taxon>
        <taxon>Muraenolepididae</taxon>
        <taxon>Muraenolepis</taxon>
    </lineage>
</organism>
<protein>
    <submittedName>
        <fullName evidence="1">Uncharacterized protein</fullName>
    </submittedName>
</protein>
<dbReference type="AlphaFoldDB" id="A0A9Q0E9T9"/>
<evidence type="ECO:0000313" key="2">
    <source>
        <dbReference type="Proteomes" id="UP001148018"/>
    </source>
</evidence>
<evidence type="ECO:0000313" key="1">
    <source>
        <dbReference type="EMBL" id="KAJ3602684.1"/>
    </source>
</evidence>
<sequence>MCESARPLVFPTLQASIEADGPTMVLLLLHYSVIMSSTQKAIWSAGFLRPASHVPLSLAEKHRWKYLR</sequence>
<accession>A0A9Q0E9T9</accession>
<proteinExistence type="predicted"/>
<name>A0A9Q0E9T9_9TELE</name>
<gene>
    <name evidence="1" type="ORF">NHX12_030433</name>
</gene>
<reference evidence="1" key="1">
    <citation type="submission" date="2022-07" db="EMBL/GenBank/DDBJ databases">
        <title>Chromosome-level genome of Muraenolepis orangiensis.</title>
        <authorList>
            <person name="Kim J."/>
        </authorList>
    </citation>
    <scope>NUCLEOTIDE SEQUENCE</scope>
    <source>
        <strain evidence="1">KU_S4_2022</strain>
        <tissue evidence="1">Muscle</tissue>
    </source>
</reference>